<dbReference type="SUPFAM" id="SSF56601">
    <property type="entry name" value="beta-lactamase/transpeptidase-like"/>
    <property type="match status" value="1"/>
</dbReference>
<dbReference type="InterPro" id="IPR012338">
    <property type="entry name" value="Beta-lactam/transpept-like"/>
</dbReference>
<dbReference type="InterPro" id="IPR050515">
    <property type="entry name" value="Beta-lactam/transpept"/>
</dbReference>
<dbReference type="Pfam" id="PF00905">
    <property type="entry name" value="Transpeptidase"/>
    <property type="match status" value="1"/>
</dbReference>
<dbReference type="PANTHER" id="PTHR30627">
    <property type="entry name" value="PEPTIDOGLYCAN D,D-TRANSPEPTIDASE"/>
    <property type="match status" value="1"/>
</dbReference>
<dbReference type="GO" id="GO:0005886">
    <property type="term" value="C:plasma membrane"/>
    <property type="evidence" value="ECO:0007669"/>
    <property type="project" value="TreeGrafter"/>
</dbReference>
<dbReference type="GO" id="GO:0071555">
    <property type="term" value="P:cell wall organization"/>
    <property type="evidence" value="ECO:0007669"/>
    <property type="project" value="TreeGrafter"/>
</dbReference>
<dbReference type="Proteomes" id="UP000177331">
    <property type="component" value="Unassembled WGS sequence"/>
</dbReference>
<evidence type="ECO:0008006" key="8">
    <source>
        <dbReference type="Google" id="ProtNLM"/>
    </source>
</evidence>
<feature type="domain" description="Penicillin-binding protein transpeptidase" evidence="4">
    <location>
        <begin position="262"/>
        <end position="569"/>
    </location>
</feature>
<organism evidence="6 7">
    <name type="scientific">Candidatus Uhrbacteria bacterium RIFOXYB2_FULL_45_11</name>
    <dbReference type="NCBI Taxonomy" id="1802421"/>
    <lineage>
        <taxon>Bacteria</taxon>
        <taxon>Candidatus Uhriibacteriota</taxon>
    </lineage>
</organism>
<keyword evidence="3" id="KW-0812">Transmembrane</keyword>
<proteinExistence type="predicted"/>
<feature type="transmembrane region" description="Helical" evidence="3">
    <location>
        <begin position="21"/>
        <end position="40"/>
    </location>
</feature>
<dbReference type="SUPFAM" id="SSF56519">
    <property type="entry name" value="Penicillin binding protein dimerisation domain"/>
    <property type="match status" value="1"/>
</dbReference>
<keyword evidence="3" id="KW-1133">Transmembrane helix</keyword>
<comment type="caution">
    <text evidence="6">The sequence shown here is derived from an EMBL/GenBank/DDBJ whole genome shotgun (WGS) entry which is preliminary data.</text>
</comment>
<evidence type="ECO:0000256" key="3">
    <source>
        <dbReference type="SAM" id="Phobius"/>
    </source>
</evidence>
<protein>
    <recommendedName>
        <fullName evidence="8">Penicillin-binding protein transpeptidase domain-containing protein</fullName>
    </recommendedName>
</protein>
<evidence type="ECO:0000313" key="6">
    <source>
        <dbReference type="EMBL" id="OGL98674.1"/>
    </source>
</evidence>
<comment type="subcellular location">
    <subcellularLocation>
        <location evidence="1">Membrane</location>
    </subcellularLocation>
</comment>
<evidence type="ECO:0000256" key="1">
    <source>
        <dbReference type="ARBA" id="ARBA00004370"/>
    </source>
</evidence>
<dbReference type="Gene3D" id="3.90.1310.10">
    <property type="entry name" value="Penicillin-binding protein 2a (Domain 2)"/>
    <property type="match status" value="1"/>
</dbReference>
<accession>A0A1F7W9B3</accession>
<dbReference type="AlphaFoldDB" id="A0A1F7W9B3"/>
<dbReference type="GO" id="GO:0008658">
    <property type="term" value="F:penicillin binding"/>
    <property type="evidence" value="ECO:0007669"/>
    <property type="project" value="InterPro"/>
</dbReference>
<dbReference type="EMBL" id="MGFD01000023">
    <property type="protein sequence ID" value="OGL98674.1"/>
    <property type="molecule type" value="Genomic_DNA"/>
</dbReference>
<reference evidence="6 7" key="1">
    <citation type="journal article" date="2016" name="Nat. Commun.">
        <title>Thousands of microbial genomes shed light on interconnected biogeochemical processes in an aquifer system.</title>
        <authorList>
            <person name="Anantharaman K."/>
            <person name="Brown C.T."/>
            <person name="Hug L.A."/>
            <person name="Sharon I."/>
            <person name="Castelle C.J."/>
            <person name="Probst A.J."/>
            <person name="Thomas B.C."/>
            <person name="Singh A."/>
            <person name="Wilkins M.J."/>
            <person name="Karaoz U."/>
            <person name="Brodie E.L."/>
            <person name="Williams K.H."/>
            <person name="Hubbard S.S."/>
            <person name="Banfield J.F."/>
        </authorList>
    </citation>
    <scope>NUCLEOTIDE SEQUENCE [LARGE SCALE GENOMIC DNA]</scope>
</reference>
<feature type="domain" description="Penicillin-binding protein dimerisation" evidence="5">
    <location>
        <begin position="63"/>
        <end position="218"/>
    </location>
</feature>
<evidence type="ECO:0000259" key="4">
    <source>
        <dbReference type="Pfam" id="PF00905"/>
    </source>
</evidence>
<keyword evidence="2 3" id="KW-0472">Membrane</keyword>
<dbReference type="InterPro" id="IPR036138">
    <property type="entry name" value="PBP_dimer_sf"/>
</dbReference>
<gene>
    <name evidence="6" type="ORF">A2318_02170</name>
</gene>
<dbReference type="Pfam" id="PF03717">
    <property type="entry name" value="PBP_dimer"/>
    <property type="match status" value="1"/>
</dbReference>
<dbReference type="STRING" id="1802421.A2318_02170"/>
<evidence type="ECO:0000256" key="2">
    <source>
        <dbReference type="ARBA" id="ARBA00023136"/>
    </source>
</evidence>
<evidence type="ECO:0000313" key="7">
    <source>
        <dbReference type="Proteomes" id="UP000177331"/>
    </source>
</evidence>
<name>A0A1F7W9B3_9BACT</name>
<dbReference type="InterPro" id="IPR005311">
    <property type="entry name" value="PBP_dimer"/>
</dbReference>
<dbReference type="PANTHER" id="PTHR30627:SF1">
    <property type="entry name" value="PEPTIDOGLYCAN D,D-TRANSPEPTIDASE FTSI"/>
    <property type="match status" value="1"/>
</dbReference>
<evidence type="ECO:0000259" key="5">
    <source>
        <dbReference type="Pfam" id="PF03717"/>
    </source>
</evidence>
<dbReference type="Gene3D" id="3.30.450.330">
    <property type="match status" value="1"/>
</dbReference>
<dbReference type="InterPro" id="IPR001460">
    <property type="entry name" value="PCN-bd_Tpept"/>
</dbReference>
<dbReference type="Gene3D" id="3.40.710.10">
    <property type="entry name" value="DD-peptidase/beta-lactamase superfamily"/>
    <property type="match status" value="1"/>
</dbReference>
<sequence length="585" mass="63840">MKPARKNWQQQTGTKREWRMDALRSFFLVFAAIIVLKLFLIQVVHHENYAALASGQHEIFKKLYPERGRVFVRDGADLVPVITNQQLAFLYADPRYIKDAKATAEQIARILTLDDARKAQLESKFSDQKDPYEPIQRGIPKETLDKIVALKLPGIFFTMESVRLYPEKNLGGQILGFLGSDADGQQKGRYGIEGYFQKELAGTQGFLKSDRDIAGNIIAIADHSLTPAQNGSDFVLTLDRVIQFKACSLVAAAVKKHGADSGSIVVVDPKTGHILAMCGAPDFDPNQFNKVEDSTVYNNPTIFGSYEPGSIFKPITMAAAIDVGAVTATTTFEDTGESMVDGWPKPIKNAENKKYGLVDMTTVLEESINTGMIFSMRKMGGDVFTDAVKKFGFGKKTGVELNTESVGDISSMEKKSEIYRATASFGQGISVTPLQVVMAYAALANGGVLKKPMIVDEIRYPDGTVEKRTPQDVTQVVSPKTARTLGAMLVSVVEHGHGKRAGVPGYYIAGKTGTAQVASANGGYALNNTVGSFAGFGPVEDPRFAMIVRIDNPRDVVWAESTAAPLFGDMAKFLLQYFKVPPTRE</sequence>